<keyword evidence="3" id="KW-1185">Reference proteome</keyword>
<proteinExistence type="predicted"/>
<evidence type="ECO:0000313" key="2">
    <source>
        <dbReference type="EMBL" id="MDM8202401.1"/>
    </source>
</evidence>
<protein>
    <submittedName>
        <fullName evidence="2">DUF4315 family protein</fullName>
    </submittedName>
</protein>
<name>A0ABT7UU17_9FIRM</name>
<organism evidence="2 3">
    <name type="scientific">Allofournierella massiliensis</name>
    <dbReference type="NCBI Taxonomy" id="1650663"/>
    <lineage>
        <taxon>Bacteria</taxon>
        <taxon>Bacillati</taxon>
        <taxon>Bacillota</taxon>
        <taxon>Clostridia</taxon>
        <taxon>Eubacteriales</taxon>
        <taxon>Oscillospiraceae</taxon>
        <taxon>Allofournierella</taxon>
    </lineage>
</organism>
<accession>A0ABT7UU17</accession>
<comment type="caution">
    <text evidence="2">The sequence shown here is derived from an EMBL/GenBank/DDBJ whole genome shotgun (WGS) entry which is preliminary data.</text>
</comment>
<sequence length="88" mass="10175">MTKLEKIGADLERARVKQAEWTRRVKNLEIRYREEENSMIHSMVHAANLTPEQLARIIELAAKGEVGVYPAQADESEFCDEEEETNEE</sequence>
<dbReference type="Proteomes" id="UP001529380">
    <property type="component" value="Unassembled WGS sequence"/>
</dbReference>
<dbReference type="EMBL" id="JAUDCL010000037">
    <property type="protein sequence ID" value="MDM8202401.1"/>
    <property type="molecule type" value="Genomic_DNA"/>
</dbReference>
<feature type="coiled-coil region" evidence="1">
    <location>
        <begin position="11"/>
        <end position="38"/>
    </location>
</feature>
<evidence type="ECO:0000313" key="3">
    <source>
        <dbReference type="Proteomes" id="UP001529380"/>
    </source>
</evidence>
<dbReference type="InterPro" id="IPR025464">
    <property type="entry name" value="DUF4315"/>
</dbReference>
<dbReference type="Pfam" id="PF14193">
    <property type="entry name" value="DUF4315"/>
    <property type="match status" value="1"/>
</dbReference>
<gene>
    <name evidence="2" type="ORF">QUW08_14030</name>
</gene>
<dbReference type="RefSeq" id="WP_289600699.1">
    <property type="nucleotide sequence ID" value="NZ_JAUDCL010000037.1"/>
</dbReference>
<evidence type="ECO:0000256" key="1">
    <source>
        <dbReference type="SAM" id="Coils"/>
    </source>
</evidence>
<keyword evidence="1" id="KW-0175">Coiled coil</keyword>
<reference evidence="2 3" key="1">
    <citation type="submission" date="2023-06" db="EMBL/GenBank/DDBJ databases">
        <title>Identification and characterization of horizontal gene transfer across gut microbiota members of farm animals based on homology search.</title>
        <authorList>
            <person name="Schwarzerova J."/>
            <person name="Nykrynova M."/>
            <person name="Jureckova K."/>
            <person name="Cejkova D."/>
            <person name="Rychlik I."/>
        </authorList>
    </citation>
    <scope>NUCLEOTIDE SEQUENCE [LARGE SCALE GENOMIC DNA]</scope>
    <source>
        <strain evidence="2 3">ET340</strain>
    </source>
</reference>